<dbReference type="Gene3D" id="1.10.150.240">
    <property type="entry name" value="Putative phosphatase, domain 2"/>
    <property type="match status" value="1"/>
</dbReference>
<dbReference type="Gene3D" id="3.40.50.1000">
    <property type="entry name" value="HAD superfamily/HAD-like"/>
    <property type="match status" value="1"/>
</dbReference>
<evidence type="ECO:0008006" key="3">
    <source>
        <dbReference type="Google" id="ProtNLM"/>
    </source>
</evidence>
<dbReference type="InterPro" id="IPR041492">
    <property type="entry name" value="HAD_2"/>
</dbReference>
<name>A0A0D4CK76_LIMMU</name>
<organism evidence="1 2">
    <name type="scientific">Limosilactobacillus mucosae LM1</name>
    <dbReference type="NCBI Taxonomy" id="1130798"/>
    <lineage>
        <taxon>Bacteria</taxon>
        <taxon>Bacillati</taxon>
        <taxon>Bacillota</taxon>
        <taxon>Bacilli</taxon>
        <taxon>Lactobacillales</taxon>
        <taxon>Lactobacillaceae</taxon>
        <taxon>Limosilactobacillus</taxon>
    </lineage>
</organism>
<dbReference type="HOGENOM" id="CLU_1260102_0_0_9"/>
<gene>
    <name evidence="1" type="ORF">LBLM1_04185</name>
</gene>
<evidence type="ECO:0000313" key="2">
    <source>
        <dbReference type="Proteomes" id="UP000003645"/>
    </source>
</evidence>
<dbReference type="Pfam" id="PF13419">
    <property type="entry name" value="HAD_2"/>
    <property type="match status" value="1"/>
</dbReference>
<dbReference type="EMBL" id="CP011013">
    <property type="protein sequence ID" value="AJT50325.1"/>
    <property type="molecule type" value="Genomic_DNA"/>
</dbReference>
<dbReference type="Proteomes" id="UP000003645">
    <property type="component" value="Chromosome"/>
</dbReference>
<dbReference type="InterPro" id="IPR036412">
    <property type="entry name" value="HAD-like_sf"/>
</dbReference>
<sequence length="220" mass="24264">MERNIFMKGAIFNVNNLIVDTNQQQFDAWRELAMYEYGLGLPGKLAPQLKNLSAAAALPIVLNQLHQTADEAEQAALLAEQEQMYQKALDSLDESSVMPGIERLLINLDDHYVNMGVVDNGGHAELILKQLQIADYFTAIIPNEGDPYSAFAQQLSAAPNECIALATTPADIDAINQAHLISIGVGDAEMLSAADYQVAQTGDLRYPMLRKVWEDHHENK</sequence>
<proteinExistence type="predicted"/>
<dbReference type="KEGG" id="lmu:LBLM1_04185"/>
<accession>A0A0D4CK76</accession>
<dbReference type="PANTHER" id="PTHR47858:SF2">
    <property type="entry name" value="HALOACID DEHALOGENASE-LIKE HYDROLASE (HAD) SUPERFAMILY PROTEIN"/>
    <property type="match status" value="1"/>
</dbReference>
<dbReference type="PANTHER" id="PTHR47858">
    <property type="entry name" value="HALOACID DEHALOGENASE-LIKE HYDROLASE (HAD) SUPERFAMILY PROTEIN"/>
    <property type="match status" value="1"/>
</dbReference>
<evidence type="ECO:0000313" key="1">
    <source>
        <dbReference type="EMBL" id="AJT50325.1"/>
    </source>
</evidence>
<dbReference type="AlphaFoldDB" id="A0A0D4CK76"/>
<protein>
    <recommendedName>
        <fullName evidence="3">Phosphatase</fullName>
    </recommendedName>
</protein>
<dbReference type="InterPro" id="IPR023198">
    <property type="entry name" value="PGP-like_dom2"/>
</dbReference>
<keyword evidence="2" id="KW-1185">Reference proteome</keyword>
<dbReference type="STRING" id="1130798.LBLM1_04185"/>
<dbReference type="SUPFAM" id="SSF56784">
    <property type="entry name" value="HAD-like"/>
    <property type="match status" value="1"/>
</dbReference>
<reference evidence="1 2" key="1">
    <citation type="journal article" date="2012" name="J. Bacteriol.">
        <title>Genome sequence of Lactobacillus mucosae LM1, isolated from piglet feces.</title>
        <authorList>
            <person name="Lee J.H."/>
            <person name="Valeriano V.D."/>
            <person name="Shin Y.R."/>
            <person name="Chae J.P."/>
            <person name="Kim G.B."/>
            <person name="Ham J.S."/>
            <person name="Chun J."/>
            <person name="Kang D.K."/>
        </authorList>
    </citation>
    <scope>NUCLEOTIDE SEQUENCE [LARGE SCALE GENOMIC DNA]</scope>
    <source>
        <strain evidence="1 2">LM1</strain>
    </source>
</reference>
<dbReference type="InterPro" id="IPR023214">
    <property type="entry name" value="HAD_sf"/>
</dbReference>